<evidence type="ECO:0000313" key="6">
    <source>
        <dbReference type="EMBL" id="SHN26144.1"/>
    </source>
</evidence>
<keyword evidence="1 4" id="KW-0378">Hydrolase</keyword>
<gene>
    <name evidence="6" type="ORF">SAMN05443668_104225</name>
</gene>
<keyword evidence="2 4" id="KW-0442">Lipid degradation</keyword>
<evidence type="ECO:0000313" key="7">
    <source>
        <dbReference type="Proteomes" id="UP000184440"/>
    </source>
</evidence>
<evidence type="ECO:0000256" key="4">
    <source>
        <dbReference type="PROSITE-ProRule" id="PRU01161"/>
    </source>
</evidence>
<feature type="domain" description="PNPLA" evidence="5">
    <location>
        <begin position="7"/>
        <end position="176"/>
    </location>
</feature>
<accession>A0A1M7Q7H4</accession>
<feature type="short sequence motif" description="DGA/G" evidence="4">
    <location>
        <begin position="163"/>
        <end position="165"/>
    </location>
</feature>
<reference evidence="6 7" key="1">
    <citation type="submission" date="2016-11" db="EMBL/GenBank/DDBJ databases">
        <authorList>
            <person name="Jaros S."/>
            <person name="Januszkiewicz K."/>
            <person name="Wedrychowicz H."/>
        </authorList>
    </citation>
    <scope>NUCLEOTIDE SEQUENCE [LARGE SCALE GENOMIC DNA]</scope>
    <source>
        <strain evidence="6 7">DSM 46144</strain>
    </source>
</reference>
<sequence>MGRTVAFVLGGGGVLGAVEVGMIRALYDAGIYPDLVVGTSIGALNGVVLAAAPIDEATDRLTELWSSSAARDVFRASMARQVGQLVRTGTHAHSSGPLRALLKPLEGLRFEDLRVPFQCCAASIERAAERWFTSGPLIDAVMASCAVPGLLPPVRIEDEHYLDGGLVNSIPVGRALELGADQVFVLQVGRIERPLRAPSKPWEVAMVAFEIARRHRFARDMASLPDNTDVHVLPTGLGEPIETKADRALTDLSPLAYRSFGLIDRRIDRAYQASTAYLAENGLA</sequence>
<dbReference type="Pfam" id="PF01734">
    <property type="entry name" value="Patatin"/>
    <property type="match status" value="1"/>
</dbReference>
<dbReference type="EMBL" id="FRCS01000004">
    <property type="protein sequence ID" value="SHN26144.1"/>
    <property type="molecule type" value="Genomic_DNA"/>
</dbReference>
<feature type="short sequence motif" description="GXGXXG" evidence="4">
    <location>
        <begin position="11"/>
        <end position="16"/>
    </location>
</feature>
<dbReference type="InterPro" id="IPR050301">
    <property type="entry name" value="NTE"/>
</dbReference>
<feature type="active site" description="Proton acceptor" evidence="4">
    <location>
        <position position="163"/>
    </location>
</feature>
<organism evidence="6 7">
    <name type="scientific">Cryptosporangium aurantiacum</name>
    <dbReference type="NCBI Taxonomy" id="134849"/>
    <lineage>
        <taxon>Bacteria</taxon>
        <taxon>Bacillati</taxon>
        <taxon>Actinomycetota</taxon>
        <taxon>Actinomycetes</taxon>
        <taxon>Cryptosporangiales</taxon>
        <taxon>Cryptosporangiaceae</taxon>
        <taxon>Cryptosporangium</taxon>
    </lineage>
</organism>
<evidence type="ECO:0000256" key="3">
    <source>
        <dbReference type="ARBA" id="ARBA00023098"/>
    </source>
</evidence>
<evidence type="ECO:0000259" key="5">
    <source>
        <dbReference type="PROSITE" id="PS51635"/>
    </source>
</evidence>
<dbReference type="InterPro" id="IPR002641">
    <property type="entry name" value="PNPLA_dom"/>
</dbReference>
<dbReference type="GO" id="GO:0016042">
    <property type="term" value="P:lipid catabolic process"/>
    <property type="evidence" value="ECO:0007669"/>
    <property type="project" value="UniProtKB-UniRule"/>
</dbReference>
<dbReference type="Proteomes" id="UP000184440">
    <property type="component" value="Unassembled WGS sequence"/>
</dbReference>
<dbReference type="PROSITE" id="PS51635">
    <property type="entry name" value="PNPLA"/>
    <property type="match status" value="1"/>
</dbReference>
<dbReference type="RefSeq" id="WP_073257734.1">
    <property type="nucleotide sequence ID" value="NZ_FRCS01000004.1"/>
</dbReference>
<dbReference type="PANTHER" id="PTHR14226:SF29">
    <property type="entry name" value="NEUROPATHY TARGET ESTERASE SWS"/>
    <property type="match status" value="1"/>
</dbReference>
<evidence type="ECO:0000256" key="1">
    <source>
        <dbReference type="ARBA" id="ARBA00022801"/>
    </source>
</evidence>
<keyword evidence="7" id="KW-1185">Reference proteome</keyword>
<keyword evidence="3 4" id="KW-0443">Lipid metabolism</keyword>
<feature type="short sequence motif" description="GXSXG" evidence="4">
    <location>
        <begin position="38"/>
        <end position="42"/>
    </location>
</feature>
<dbReference type="OrthoDB" id="4080114at2"/>
<proteinExistence type="predicted"/>
<dbReference type="SUPFAM" id="SSF52151">
    <property type="entry name" value="FabD/lysophospholipase-like"/>
    <property type="match status" value="1"/>
</dbReference>
<feature type="active site" description="Nucleophile" evidence="4">
    <location>
        <position position="40"/>
    </location>
</feature>
<dbReference type="PANTHER" id="PTHR14226">
    <property type="entry name" value="NEUROPATHY TARGET ESTERASE/SWISS CHEESE D.MELANOGASTER"/>
    <property type="match status" value="1"/>
</dbReference>
<dbReference type="Gene3D" id="3.40.1090.10">
    <property type="entry name" value="Cytosolic phospholipase A2 catalytic domain"/>
    <property type="match status" value="2"/>
</dbReference>
<dbReference type="InterPro" id="IPR016035">
    <property type="entry name" value="Acyl_Trfase/lysoPLipase"/>
</dbReference>
<dbReference type="AlphaFoldDB" id="A0A1M7Q7H4"/>
<protein>
    <submittedName>
        <fullName evidence="6">NTE family protein</fullName>
    </submittedName>
</protein>
<dbReference type="GO" id="GO:0016787">
    <property type="term" value="F:hydrolase activity"/>
    <property type="evidence" value="ECO:0007669"/>
    <property type="project" value="UniProtKB-UniRule"/>
</dbReference>
<dbReference type="STRING" id="134849.SAMN05443668_104225"/>
<name>A0A1M7Q7H4_9ACTN</name>
<evidence type="ECO:0000256" key="2">
    <source>
        <dbReference type="ARBA" id="ARBA00022963"/>
    </source>
</evidence>